<feature type="compositionally biased region" description="Polar residues" evidence="1">
    <location>
        <begin position="483"/>
        <end position="492"/>
    </location>
</feature>
<sequence length="708" mass="79845">MMGSTNDAEGSKRLLRGECATGEFTESRYSPDGDRLLDSNLPTLATTPHTPPLRHGLEDHDHDRGHIPASGSREYAPNMDRANQIGVQQPQHNLDSAYSGRTSGSANTRFYLLDTESSAPDSRKTILWSIDPEHLIYNIWLIESFTKFIQSFYPPPARIGKYTLNFIVMDSEFPNENSLQMLPREFVSYLVKEPYNPTVEFQGKCGHVLTLPTLNMGSGRMGKRLRVVYMIEYDPPDFEGPQTPQYDLRPYENEVPALSRAPVQLNYPQRMQELDHSRAVHSCPLYKNQKYMAVITVHILLTDDRLEKRVLRPPFDIDIEEQGNFSELYTKVEALISDAYSVSAQGKLSEIVGSRAVEVHLAYNTFVLPRHFAWNEKSFTEFDAHEKGGAWKLHLVAWIVEHPLGDPEGAPTGLPLPRVTIDRLGNGWATPAPLDLREWKAKGDDTSGFQSSRKAKEPDRRLRPNSPSQGSEYSALSRDFSSEPGSHTSPHATYQAWPWFSREPSLPPRPVEIGDPIDGRPWQSTNCGWGQEMKPGWCHKPKGKTRAPSWQAYTEEHREDEDERRRAESYLEDFYIDKAPVRNDGPHHGTVQYYRGPDHGPVAEHGPGGVWKHYGVAGEHKPETDYWRPESAGSVASDHSGSQDHSSRGVSEHRPAEGLHMGQSRGGLDHAGRHPGTQAYNVNFTAQPGHDTDQLEARSSPVKRKREE</sequence>
<evidence type="ECO:0000256" key="1">
    <source>
        <dbReference type="SAM" id="MobiDB-lite"/>
    </source>
</evidence>
<reference evidence="2 3" key="1">
    <citation type="journal article" date="2018" name="Nat. Ecol. Evol.">
        <title>Pezizomycetes genomes reveal the molecular basis of ectomycorrhizal truffle lifestyle.</title>
        <authorList>
            <person name="Murat C."/>
            <person name="Payen T."/>
            <person name="Noel B."/>
            <person name="Kuo A."/>
            <person name="Morin E."/>
            <person name="Chen J."/>
            <person name="Kohler A."/>
            <person name="Krizsan K."/>
            <person name="Balestrini R."/>
            <person name="Da Silva C."/>
            <person name="Montanini B."/>
            <person name="Hainaut M."/>
            <person name="Levati E."/>
            <person name="Barry K.W."/>
            <person name="Belfiori B."/>
            <person name="Cichocki N."/>
            <person name="Clum A."/>
            <person name="Dockter R.B."/>
            <person name="Fauchery L."/>
            <person name="Guy J."/>
            <person name="Iotti M."/>
            <person name="Le Tacon F."/>
            <person name="Lindquist E.A."/>
            <person name="Lipzen A."/>
            <person name="Malagnac F."/>
            <person name="Mello A."/>
            <person name="Molinier V."/>
            <person name="Miyauchi S."/>
            <person name="Poulain J."/>
            <person name="Riccioni C."/>
            <person name="Rubini A."/>
            <person name="Sitrit Y."/>
            <person name="Splivallo R."/>
            <person name="Traeger S."/>
            <person name="Wang M."/>
            <person name="Zifcakova L."/>
            <person name="Wipf D."/>
            <person name="Zambonelli A."/>
            <person name="Paolocci F."/>
            <person name="Nowrousian M."/>
            <person name="Ottonello S."/>
            <person name="Baldrian P."/>
            <person name="Spatafora J.W."/>
            <person name="Henrissat B."/>
            <person name="Nagy L.G."/>
            <person name="Aury J.M."/>
            <person name="Wincker P."/>
            <person name="Grigoriev I.V."/>
            <person name="Bonfante P."/>
            <person name="Martin F.M."/>
        </authorList>
    </citation>
    <scope>NUCLEOTIDE SEQUENCE [LARGE SCALE GENOMIC DNA]</scope>
    <source>
        <strain evidence="2 3">ATCC MYA-4762</strain>
    </source>
</reference>
<dbReference type="InParanoid" id="A0A3N4M277"/>
<dbReference type="EMBL" id="ML121541">
    <property type="protein sequence ID" value="RPB24395.1"/>
    <property type="molecule type" value="Genomic_DNA"/>
</dbReference>
<accession>A0A3N4M277</accession>
<feature type="compositionally biased region" description="Basic and acidic residues" evidence="1">
    <location>
        <begin position="435"/>
        <end position="445"/>
    </location>
</feature>
<dbReference type="OrthoDB" id="5335742at2759"/>
<feature type="region of interest" description="Disordered" evidence="1">
    <location>
        <begin position="23"/>
        <end position="76"/>
    </location>
</feature>
<gene>
    <name evidence="2" type="ORF">L211DRAFT_848722</name>
</gene>
<feature type="compositionally biased region" description="Basic and acidic residues" evidence="1">
    <location>
        <begin position="25"/>
        <end position="37"/>
    </location>
</feature>
<protein>
    <submittedName>
        <fullName evidence="2">Uncharacterized protein</fullName>
    </submittedName>
</protein>
<feature type="region of interest" description="Disordered" evidence="1">
    <location>
        <begin position="622"/>
        <end position="708"/>
    </location>
</feature>
<feature type="region of interest" description="Disordered" evidence="1">
    <location>
        <begin position="435"/>
        <end position="564"/>
    </location>
</feature>
<feature type="compositionally biased region" description="Basic and acidic residues" evidence="1">
    <location>
        <begin position="55"/>
        <end position="66"/>
    </location>
</feature>
<feature type="compositionally biased region" description="Polar residues" evidence="1">
    <location>
        <begin position="465"/>
        <end position="474"/>
    </location>
</feature>
<dbReference type="Proteomes" id="UP000267821">
    <property type="component" value="Unassembled WGS sequence"/>
</dbReference>
<feature type="compositionally biased region" description="Basic and acidic residues" evidence="1">
    <location>
        <begin position="641"/>
        <end position="657"/>
    </location>
</feature>
<keyword evidence="3" id="KW-1185">Reference proteome</keyword>
<evidence type="ECO:0000313" key="3">
    <source>
        <dbReference type="Proteomes" id="UP000267821"/>
    </source>
</evidence>
<dbReference type="AlphaFoldDB" id="A0A3N4M277"/>
<name>A0A3N4M277_9PEZI</name>
<proteinExistence type="predicted"/>
<evidence type="ECO:0000313" key="2">
    <source>
        <dbReference type="EMBL" id="RPB24395.1"/>
    </source>
</evidence>
<organism evidence="2 3">
    <name type="scientific">Terfezia boudieri ATCC MYA-4762</name>
    <dbReference type="NCBI Taxonomy" id="1051890"/>
    <lineage>
        <taxon>Eukaryota</taxon>
        <taxon>Fungi</taxon>
        <taxon>Dikarya</taxon>
        <taxon>Ascomycota</taxon>
        <taxon>Pezizomycotina</taxon>
        <taxon>Pezizomycetes</taxon>
        <taxon>Pezizales</taxon>
        <taxon>Pezizaceae</taxon>
        <taxon>Terfezia</taxon>
    </lineage>
</organism>